<dbReference type="AlphaFoldDB" id="A0A3N6MIA5"/>
<gene>
    <name evidence="1" type="ORF">EA473_07795</name>
</gene>
<keyword evidence="2" id="KW-1185">Reference proteome</keyword>
<organism evidence="1 2">
    <name type="scientific">Natrarchaeobius chitinivorans</name>
    <dbReference type="NCBI Taxonomy" id="1679083"/>
    <lineage>
        <taxon>Archaea</taxon>
        <taxon>Methanobacteriati</taxon>
        <taxon>Methanobacteriota</taxon>
        <taxon>Stenosarchaea group</taxon>
        <taxon>Halobacteria</taxon>
        <taxon>Halobacteriales</taxon>
        <taxon>Natrialbaceae</taxon>
        <taxon>Natrarchaeobius</taxon>
    </lineage>
</organism>
<protein>
    <submittedName>
        <fullName evidence="1">Uncharacterized protein</fullName>
    </submittedName>
</protein>
<dbReference type="Proteomes" id="UP000282323">
    <property type="component" value="Unassembled WGS sequence"/>
</dbReference>
<dbReference type="EMBL" id="REGA01000005">
    <property type="protein sequence ID" value="RQG95361.1"/>
    <property type="molecule type" value="Genomic_DNA"/>
</dbReference>
<evidence type="ECO:0000313" key="2">
    <source>
        <dbReference type="Proteomes" id="UP000282323"/>
    </source>
</evidence>
<evidence type="ECO:0000313" key="1">
    <source>
        <dbReference type="EMBL" id="RQG95361.1"/>
    </source>
</evidence>
<comment type="caution">
    <text evidence="1">The sequence shown here is derived from an EMBL/GenBank/DDBJ whole genome shotgun (WGS) entry which is preliminary data.</text>
</comment>
<accession>A0A3N6MIA5</accession>
<sequence length="68" mass="7744">MSARKRAFQRTWAEFVSARVSVRSSDDDRDSYGLLERFTGVTVAWLAVAPEMTYSKPYHSQPSNSSVR</sequence>
<reference evidence="1 2" key="1">
    <citation type="submission" date="2018-10" db="EMBL/GenBank/DDBJ databases">
        <title>Natrarchaeobius chitinivorans gen. nov., sp. nov., and Natrarchaeobius haloalkaliphilus sp. nov., alkaliphilic, chitin-utilizing haloarchaea from hypersaline alkaline lakes.</title>
        <authorList>
            <person name="Sorokin D.Y."/>
            <person name="Elcheninov A.G."/>
            <person name="Kostrikina N.A."/>
            <person name="Bale N.J."/>
            <person name="Sinninghe Damste J.S."/>
            <person name="Khijniak T.V."/>
            <person name="Kublanov I.V."/>
            <person name="Toshchakov S.V."/>
        </authorList>
    </citation>
    <scope>NUCLEOTIDE SEQUENCE [LARGE SCALE GENOMIC DNA]</scope>
    <source>
        <strain evidence="1 2">AArcht4T</strain>
    </source>
</reference>
<name>A0A3N6MIA5_NATCH</name>
<proteinExistence type="predicted"/>